<keyword evidence="4" id="KW-0720">Serine protease</keyword>
<evidence type="ECO:0000256" key="2">
    <source>
        <dbReference type="ARBA" id="ARBA00022670"/>
    </source>
</evidence>
<feature type="domain" description="Peptidase S49" evidence="7">
    <location>
        <begin position="122"/>
        <end position="276"/>
    </location>
</feature>
<name>A0A512H881_9PROT</name>
<keyword evidence="6" id="KW-0732">Signal</keyword>
<proteinExistence type="inferred from homology"/>
<keyword evidence="9" id="KW-1185">Reference proteome</keyword>
<feature type="chain" id="PRO_5021777099" evidence="6">
    <location>
        <begin position="23"/>
        <end position="593"/>
    </location>
</feature>
<reference evidence="8 9" key="1">
    <citation type="submission" date="2019-07" db="EMBL/GenBank/DDBJ databases">
        <title>Whole genome shotgun sequence of Rhodospirillum oryzae NBRC 107573.</title>
        <authorList>
            <person name="Hosoyama A."/>
            <person name="Uohara A."/>
            <person name="Ohji S."/>
            <person name="Ichikawa N."/>
        </authorList>
    </citation>
    <scope>NUCLEOTIDE SEQUENCE [LARGE SCALE GENOMIC DNA]</scope>
    <source>
        <strain evidence="8 9">NBRC 107573</strain>
    </source>
</reference>
<evidence type="ECO:0000256" key="1">
    <source>
        <dbReference type="ARBA" id="ARBA00008683"/>
    </source>
</evidence>
<dbReference type="InterPro" id="IPR047272">
    <property type="entry name" value="S49_SppA_C"/>
</dbReference>
<evidence type="ECO:0000256" key="4">
    <source>
        <dbReference type="ARBA" id="ARBA00022825"/>
    </source>
</evidence>
<comment type="caution">
    <text evidence="8">The sequence shown here is derived from an EMBL/GenBank/DDBJ whole genome shotgun (WGS) entry which is preliminary data.</text>
</comment>
<dbReference type="PIRSF" id="PIRSF001217">
    <property type="entry name" value="Protease_4_SppA"/>
    <property type="match status" value="1"/>
</dbReference>
<comment type="similarity">
    <text evidence="1">Belongs to the peptidase S49 family.</text>
</comment>
<dbReference type="SUPFAM" id="SSF52096">
    <property type="entry name" value="ClpP/crotonase"/>
    <property type="match status" value="2"/>
</dbReference>
<keyword evidence="2 8" id="KW-0645">Protease</keyword>
<protein>
    <submittedName>
        <fullName evidence="8">Protease</fullName>
    </submittedName>
</protein>
<dbReference type="GO" id="GO:0016020">
    <property type="term" value="C:membrane"/>
    <property type="evidence" value="ECO:0007669"/>
    <property type="project" value="InterPro"/>
</dbReference>
<dbReference type="Gene3D" id="3.90.226.10">
    <property type="entry name" value="2-enoyl-CoA Hydratase, Chain A, domain 1"/>
    <property type="match status" value="3"/>
</dbReference>
<organism evidence="8 9">
    <name type="scientific">Pararhodospirillum oryzae</name>
    <dbReference type="NCBI Taxonomy" id="478448"/>
    <lineage>
        <taxon>Bacteria</taxon>
        <taxon>Pseudomonadati</taxon>
        <taxon>Pseudomonadota</taxon>
        <taxon>Alphaproteobacteria</taxon>
        <taxon>Rhodospirillales</taxon>
        <taxon>Rhodospirillaceae</taxon>
        <taxon>Pararhodospirillum</taxon>
    </lineage>
</organism>
<evidence type="ECO:0000256" key="5">
    <source>
        <dbReference type="PIRSR" id="PIRSR001217-1"/>
    </source>
</evidence>
<dbReference type="InterPro" id="IPR004634">
    <property type="entry name" value="Pept_S49_pIV"/>
</dbReference>
<dbReference type="PANTHER" id="PTHR33209">
    <property type="entry name" value="PROTEASE 4"/>
    <property type="match status" value="1"/>
</dbReference>
<gene>
    <name evidence="8" type="ORF">ROR02_17410</name>
</gene>
<dbReference type="GO" id="GO:0006465">
    <property type="term" value="P:signal peptide processing"/>
    <property type="evidence" value="ECO:0007669"/>
    <property type="project" value="InterPro"/>
</dbReference>
<dbReference type="CDD" id="cd07023">
    <property type="entry name" value="S49_Sppa_N_C"/>
    <property type="match status" value="1"/>
</dbReference>
<dbReference type="CDD" id="cd07018">
    <property type="entry name" value="S49_SppA_67K_type"/>
    <property type="match status" value="1"/>
</dbReference>
<accession>A0A512H881</accession>
<evidence type="ECO:0000256" key="6">
    <source>
        <dbReference type="SAM" id="SignalP"/>
    </source>
</evidence>
<dbReference type="AlphaFoldDB" id="A0A512H881"/>
<dbReference type="OrthoDB" id="9764363at2"/>
<feature type="active site" description="Proton donor/acceptor" evidence="5">
    <location>
        <position position="195"/>
    </location>
</feature>
<feature type="active site" description="Nucleophile" evidence="5">
    <location>
        <position position="390"/>
    </location>
</feature>
<evidence type="ECO:0000313" key="9">
    <source>
        <dbReference type="Proteomes" id="UP000321567"/>
    </source>
</evidence>
<keyword evidence="3" id="KW-0378">Hydrolase</keyword>
<feature type="domain" description="Peptidase S49" evidence="7">
    <location>
        <begin position="374"/>
        <end position="524"/>
    </location>
</feature>
<dbReference type="GO" id="GO:0008236">
    <property type="term" value="F:serine-type peptidase activity"/>
    <property type="evidence" value="ECO:0007669"/>
    <property type="project" value="UniProtKB-KW"/>
</dbReference>
<dbReference type="InterPro" id="IPR002142">
    <property type="entry name" value="Peptidase_S49"/>
</dbReference>
<evidence type="ECO:0000256" key="3">
    <source>
        <dbReference type="ARBA" id="ARBA00022801"/>
    </source>
</evidence>
<dbReference type="PANTHER" id="PTHR33209:SF1">
    <property type="entry name" value="PEPTIDASE S49 DOMAIN-CONTAINING PROTEIN"/>
    <property type="match status" value="1"/>
</dbReference>
<dbReference type="InterPro" id="IPR047217">
    <property type="entry name" value="S49_SppA_67K_type_N"/>
</dbReference>
<dbReference type="RefSeq" id="WP_147163645.1">
    <property type="nucleotide sequence ID" value="NZ_BJZO01000042.1"/>
</dbReference>
<dbReference type="EMBL" id="BJZO01000042">
    <property type="protein sequence ID" value="GEO81610.1"/>
    <property type="molecule type" value="Genomic_DNA"/>
</dbReference>
<evidence type="ECO:0000259" key="7">
    <source>
        <dbReference type="Pfam" id="PF01343"/>
    </source>
</evidence>
<dbReference type="Proteomes" id="UP000321567">
    <property type="component" value="Unassembled WGS sequence"/>
</dbReference>
<sequence>MRFFGKALVALLATLGLLTCLAAGMGALALSRLADSREPLPDQLVLTLAVDGPMSEAAGDQTARALMAGLTGQGEGLGLFETVRALRAAARDPKVDGLLVHLGGTPLGMAQAQELRDAIHAFRATGKPALVFSETLGEFGGGTIPYYLAAAFDQVWVQPSGMIAATGFSLRQPFARGLLDRFGIVPEFETRKDFKNAASALTDHALTPPARVALDAVVQGWMGQVVAGVAADRGLEPARVQALIDQAPLLAEAAREAGLVDRLGYVDEVEEAMTQASGTPTRVSLGEYAADLAHRPPVPGARKVAYLAASGPVVIGDGHKGPFDEEEIDGRALAAAIDKVVENPGVAGIVLRLDSPGGSYVGSDVVWRAIARARGRGMPIIASMGDVAASGGYFIAMGANRIVAQPGTLTGSIGVLAGKVSFGKASADLGVTWDGVSAGRNAAFLSPVDAFDAPGRERLNAMLDAIYADFTGKAARARNLSPAAMEAAAQGRVWTGADAQARGLVDSLGGVEQALALVRVEAGLSSDTPLEITPVTPGTPGAWFLRLLARVDGVRAVAALVREGAALEARLGPWLDAVGVTEPGVLRMPPLER</sequence>
<evidence type="ECO:0000313" key="8">
    <source>
        <dbReference type="EMBL" id="GEO81610.1"/>
    </source>
</evidence>
<feature type="signal peptide" evidence="6">
    <location>
        <begin position="1"/>
        <end position="22"/>
    </location>
</feature>
<dbReference type="Pfam" id="PF01343">
    <property type="entry name" value="Peptidase_S49"/>
    <property type="match status" value="2"/>
</dbReference>
<dbReference type="InterPro" id="IPR029045">
    <property type="entry name" value="ClpP/crotonase-like_dom_sf"/>
</dbReference>